<dbReference type="EMBL" id="CAXLJL010000001">
    <property type="protein sequence ID" value="CAL5129190.1"/>
    <property type="molecule type" value="Genomic_DNA"/>
</dbReference>
<evidence type="ECO:0000313" key="3">
    <source>
        <dbReference type="Proteomes" id="UP001497525"/>
    </source>
</evidence>
<name>A0AAV2SXS5_CALDB</name>
<protein>
    <recommendedName>
        <fullName evidence="4">Gustatory receptor</fullName>
    </recommendedName>
</protein>
<gene>
    <name evidence="2" type="ORF">CDAUBV1_LOCUS59</name>
</gene>
<feature type="transmembrane region" description="Helical" evidence="1">
    <location>
        <begin position="36"/>
        <end position="59"/>
    </location>
</feature>
<evidence type="ECO:0008006" key="4">
    <source>
        <dbReference type="Google" id="ProtNLM"/>
    </source>
</evidence>
<comment type="caution">
    <text evidence="2">The sequence shown here is derived from an EMBL/GenBank/DDBJ whole genome shotgun (WGS) entry which is preliminary data.</text>
</comment>
<sequence length="258" mass="30008">MEKRLTQPRLQRAFTAASLSTHLSSTSYLERPIFEHIILVLNVLSLCICVVTFFALPFLRIHFRTYTYLEPGDLNNSVKYTTQILTWPSYTNDRGLSHIQPTLKRILSYIRDAENHERLIMKELAAVRREWRNYHACWLLDPLCSIATLVYEIIKRVCRRRRFISDAAPMFAMVLMLFILTIVRASTTFYYYSILTKTSSVLDTVNELVKEYAKKTSDADVPYELHVNVSRGYLMGSMLSVFLAVINITLIMDYLDPI</sequence>
<reference evidence="2" key="1">
    <citation type="submission" date="2024-06" db="EMBL/GenBank/DDBJ databases">
        <authorList>
            <person name="Liu X."/>
            <person name="Lenzi L."/>
            <person name="Haldenby T S."/>
            <person name="Uol C."/>
        </authorList>
    </citation>
    <scope>NUCLEOTIDE SEQUENCE</scope>
</reference>
<keyword evidence="1" id="KW-1133">Transmembrane helix</keyword>
<accession>A0AAV2SXS5</accession>
<feature type="transmembrane region" description="Helical" evidence="1">
    <location>
        <begin position="233"/>
        <end position="255"/>
    </location>
</feature>
<proteinExistence type="predicted"/>
<dbReference type="Proteomes" id="UP001497525">
    <property type="component" value="Unassembled WGS sequence"/>
</dbReference>
<dbReference type="AlphaFoldDB" id="A0AAV2SXS5"/>
<keyword evidence="1" id="KW-0812">Transmembrane</keyword>
<evidence type="ECO:0000256" key="1">
    <source>
        <dbReference type="SAM" id="Phobius"/>
    </source>
</evidence>
<keyword evidence="1" id="KW-0472">Membrane</keyword>
<feature type="transmembrane region" description="Helical" evidence="1">
    <location>
        <begin position="170"/>
        <end position="192"/>
    </location>
</feature>
<evidence type="ECO:0000313" key="2">
    <source>
        <dbReference type="EMBL" id="CAL5129190.1"/>
    </source>
</evidence>
<organism evidence="2 3">
    <name type="scientific">Calicophoron daubneyi</name>
    <name type="common">Rumen fluke</name>
    <name type="synonym">Paramphistomum daubneyi</name>
    <dbReference type="NCBI Taxonomy" id="300641"/>
    <lineage>
        <taxon>Eukaryota</taxon>
        <taxon>Metazoa</taxon>
        <taxon>Spiralia</taxon>
        <taxon>Lophotrochozoa</taxon>
        <taxon>Platyhelminthes</taxon>
        <taxon>Trematoda</taxon>
        <taxon>Digenea</taxon>
        <taxon>Plagiorchiida</taxon>
        <taxon>Pronocephalata</taxon>
        <taxon>Paramphistomoidea</taxon>
        <taxon>Paramphistomidae</taxon>
        <taxon>Calicophoron</taxon>
    </lineage>
</organism>